<keyword evidence="6 8" id="KW-0906">Nuclear pore complex</keyword>
<keyword evidence="3 8" id="KW-0509">mRNA transport</keyword>
<dbReference type="OrthoDB" id="3365060at2759"/>
<dbReference type="EMBL" id="ML213637">
    <property type="protein sequence ID" value="TFK34072.1"/>
    <property type="molecule type" value="Genomic_DNA"/>
</dbReference>
<name>A0A5C3LMY5_9AGAR</name>
<keyword evidence="7 8" id="KW-0539">Nucleus</keyword>
<dbReference type="STRING" id="68775.A0A5C3LMY5"/>
<feature type="region of interest" description="Disordered" evidence="9">
    <location>
        <begin position="128"/>
        <end position="157"/>
    </location>
</feature>
<evidence type="ECO:0000259" key="10">
    <source>
        <dbReference type="PROSITE" id="PS51472"/>
    </source>
</evidence>
<dbReference type="Gene3D" id="3.30.70.330">
    <property type="match status" value="1"/>
</dbReference>
<reference evidence="11 12" key="1">
    <citation type="journal article" date="2019" name="Nat. Ecol. Evol.">
        <title>Megaphylogeny resolves global patterns of mushroom evolution.</title>
        <authorList>
            <person name="Varga T."/>
            <person name="Krizsan K."/>
            <person name="Foldi C."/>
            <person name="Dima B."/>
            <person name="Sanchez-Garcia M."/>
            <person name="Sanchez-Ramirez S."/>
            <person name="Szollosi G.J."/>
            <person name="Szarkandi J.G."/>
            <person name="Papp V."/>
            <person name="Albert L."/>
            <person name="Andreopoulos W."/>
            <person name="Angelini C."/>
            <person name="Antonin V."/>
            <person name="Barry K.W."/>
            <person name="Bougher N.L."/>
            <person name="Buchanan P."/>
            <person name="Buyck B."/>
            <person name="Bense V."/>
            <person name="Catcheside P."/>
            <person name="Chovatia M."/>
            <person name="Cooper J."/>
            <person name="Damon W."/>
            <person name="Desjardin D."/>
            <person name="Finy P."/>
            <person name="Geml J."/>
            <person name="Haridas S."/>
            <person name="Hughes K."/>
            <person name="Justo A."/>
            <person name="Karasinski D."/>
            <person name="Kautmanova I."/>
            <person name="Kiss B."/>
            <person name="Kocsube S."/>
            <person name="Kotiranta H."/>
            <person name="LaButti K.M."/>
            <person name="Lechner B.E."/>
            <person name="Liimatainen K."/>
            <person name="Lipzen A."/>
            <person name="Lukacs Z."/>
            <person name="Mihaltcheva S."/>
            <person name="Morgado L.N."/>
            <person name="Niskanen T."/>
            <person name="Noordeloos M.E."/>
            <person name="Ohm R.A."/>
            <person name="Ortiz-Santana B."/>
            <person name="Ovrebo C."/>
            <person name="Racz N."/>
            <person name="Riley R."/>
            <person name="Savchenko A."/>
            <person name="Shiryaev A."/>
            <person name="Soop K."/>
            <person name="Spirin V."/>
            <person name="Szebenyi C."/>
            <person name="Tomsovsky M."/>
            <person name="Tulloss R.E."/>
            <person name="Uehling J."/>
            <person name="Grigoriev I.V."/>
            <person name="Vagvolgyi C."/>
            <person name="Papp T."/>
            <person name="Martin F.M."/>
            <person name="Miettinen O."/>
            <person name="Hibbett D.S."/>
            <person name="Nagy L.G."/>
        </authorList>
    </citation>
    <scope>NUCLEOTIDE SEQUENCE [LARGE SCALE GENOMIC DNA]</scope>
    <source>
        <strain evidence="11 12">CBS 166.37</strain>
    </source>
</reference>
<evidence type="ECO:0000256" key="1">
    <source>
        <dbReference type="ARBA" id="ARBA00004567"/>
    </source>
</evidence>
<dbReference type="PANTHER" id="PTHR21527">
    <property type="entry name" value="NUCLEOPORIN NUP35"/>
    <property type="match status" value="1"/>
</dbReference>
<comment type="subcellular location">
    <subcellularLocation>
        <location evidence="1">Nucleus</location>
        <location evidence="1">Nuclear pore complex</location>
    </subcellularLocation>
</comment>
<dbReference type="GO" id="GO:0044615">
    <property type="term" value="C:nuclear pore nuclear basket"/>
    <property type="evidence" value="ECO:0007669"/>
    <property type="project" value="TreeGrafter"/>
</dbReference>
<dbReference type="AlphaFoldDB" id="A0A5C3LMY5"/>
<dbReference type="GO" id="GO:0051028">
    <property type="term" value="P:mRNA transport"/>
    <property type="evidence" value="ECO:0007669"/>
    <property type="project" value="UniProtKB-UniRule"/>
</dbReference>
<evidence type="ECO:0000256" key="7">
    <source>
        <dbReference type="ARBA" id="ARBA00023242"/>
    </source>
</evidence>
<evidence type="ECO:0000256" key="9">
    <source>
        <dbReference type="SAM" id="MobiDB-lite"/>
    </source>
</evidence>
<dbReference type="PANTHER" id="PTHR21527:SF6">
    <property type="entry name" value="NUCLEOPORIN NUP35"/>
    <property type="match status" value="1"/>
</dbReference>
<dbReference type="GO" id="GO:0006999">
    <property type="term" value="P:nuclear pore organization"/>
    <property type="evidence" value="ECO:0007669"/>
    <property type="project" value="TreeGrafter"/>
</dbReference>
<evidence type="ECO:0000256" key="5">
    <source>
        <dbReference type="ARBA" id="ARBA00023010"/>
    </source>
</evidence>
<feature type="compositionally biased region" description="Polar residues" evidence="9">
    <location>
        <begin position="299"/>
        <end position="309"/>
    </location>
</feature>
<evidence type="ECO:0000313" key="11">
    <source>
        <dbReference type="EMBL" id="TFK34072.1"/>
    </source>
</evidence>
<proteinExistence type="predicted"/>
<feature type="region of interest" description="Disordered" evidence="9">
    <location>
        <begin position="299"/>
        <end position="344"/>
    </location>
</feature>
<dbReference type="InterPro" id="IPR012677">
    <property type="entry name" value="Nucleotide-bd_a/b_plait_sf"/>
</dbReference>
<dbReference type="InterPro" id="IPR007846">
    <property type="entry name" value="RRM_NUP35_dom"/>
</dbReference>
<evidence type="ECO:0000313" key="12">
    <source>
        <dbReference type="Proteomes" id="UP000308652"/>
    </source>
</evidence>
<gene>
    <name evidence="11" type="ORF">BDQ12DRAFT_636901</name>
</gene>
<organism evidence="11 12">
    <name type="scientific">Crucibulum laeve</name>
    <dbReference type="NCBI Taxonomy" id="68775"/>
    <lineage>
        <taxon>Eukaryota</taxon>
        <taxon>Fungi</taxon>
        <taxon>Dikarya</taxon>
        <taxon>Basidiomycota</taxon>
        <taxon>Agaricomycotina</taxon>
        <taxon>Agaricomycetes</taxon>
        <taxon>Agaricomycetidae</taxon>
        <taxon>Agaricales</taxon>
        <taxon>Agaricineae</taxon>
        <taxon>Nidulariaceae</taxon>
        <taxon>Crucibulum</taxon>
    </lineage>
</organism>
<evidence type="ECO:0000256" key="4">
    <source>
        <dbReference type="ARBA" id="ARBA00022927"/>
    </source>
</evidence>
<dbReference type="GO" id="GO:0017056">
    <property type="term" value="F:structural constituent of nuclear pore"/>
    <property type="evidence" value="ECO:0007669"/>
    <property type="project" value="TreeGrafter"/>
</dbReference>
<protein>
    <recommendedName>
        <fullName evidence="10">RRM Nup35-type domain-containing protein</fullName>
    </recommendedName>
</protein>
<dbReference type="GO" id="GO:0005543">
    <property type="term" value="F:phospholipid binding"/>
    <property type="evidence" value="ECO:0007669"/>
    <property type="project" value="TreeGrafter"/>
</dbReference>
<keyword evidence="5" id="KW-0811">Translocation</keyword>
<dbReference type="GO" id="GO:0044613">
    <property type="term" value="C:nuclear pore central transport channel"/>
    <property type="evidence" value="ECO:0007669"/>
    <property type="project" value="TreeGrafter"/>
</dbReference>
<dbReference type="Proteomes" id="UP000308652">
    <property type="component" value="Unassembled WGS sequence"/>
</dbReference>
<dbReference type="GO" id="GO:0006607">
    <property type="term" value="P:NLS-bearing protein import into nucleus"/>
    <property type="evidence" value="ECO:0007669"/>
    <property type="project" value="TreeGrafter"/>
</dbReference>
<keyword evidence="2 8" id="KW-0813">Transport</keyword>
<feature type="compositionally biased region" description="Low complexity" evidence="9">
    <location>
        <begin position="325"/>
        <end position="341"/>
    </location>
</feature>
<dbReference type="InterPro" id="IPR035979">
    <property type="entry name" value="RBD_domain_sf"/>
</dbReference>
<feature type="compositionally biased region" description="Polar residues" evidence="9">
    <location>
        <begin position="128"/>
        <end position="143"/>
    </location>
</feature>
<keyword evidence="4" id="KW-0653">Protein transport</keyword>
<evidence type="ECO:0000256" key="2">
    <source>
        <dbReference type="ARBA" id="ARBA00022448"/>
    </source>
</evidence>
<dbReference type="SUPFAM" id="SSF54928">
    <property type="entry name" value="RNA-binding domain, RBD"/>
    <property type="match status" value="1"/>
</dbReference>
<feature type="domain" description="RRM Nup35-type" evidence="10">
    <location>
        <begin position="160"/>
        <end position="241"/>
    </location>
</feature>
<keyword evidence="12" id="KW-1185">Reference proteome</keyword>
<dbReference type="PROSITE" id="PS51472">
    <property type="entry name" value="RRM_NUP35"/>
    <property type="match status" value="1"/>
</dbReference>
<dbReference type="GO" id="GO:0003676">
    <property type="term" value="F:nucleic acid binding"/>
    <property type="evidence" value="ECO:0007669"/>
    <property type="project" value="InterPro"/>
</dbReference>
<dbReference type="Pfam" id="PF05172">
    <property type="entry name" value="RRM_Nup35"/>
    <property type="match status" value="1"/>
</dbReference>
<sequence>MHNSQFTVAGMSASTTSHHSPNLNTWGSTSTNTAPFGESLSQSRSQYQTGYLMSASQANDTPQGNQRVDEVPVVQTKAKMNHVLARGSASEFGMDSMFQSTRQRQTLADEDAPPMSSINDIPNEIHLESSTTRFQPRNSTLDGSQFPRRHAHTPSSAQNTQQYLYIIVFGYPSDKYSVTAEYFKSLGEATDPDPHAEILNCFRIGYRDPADAMRAVRKNGEVLGGSWMIGAKWADPAQAEALLGQPVLRGSISSPPLSELTTVQGGNAMAVDEPSLPVSNGHTPTVGTPLRLVPSTSAFRKTGMSSKPATPQPPRAFGSTTNNAPGLPSGIPPSTSSSSTPNKSVLGQVSDLIFGW</sequence>
<feature type="region of interest" description="Disordered" evidence="9">
    <location>
        <begin position="1"/>
        <end position="45"/>
    </location>
</feature>
<evidence type="ECO:0000256" key="6">
    <source>
        <dbReference type="ARBA" id="ARBA00023132"/>
    </source>
</evidence>
<evidence type="ECO:0000256" key="3">
    <source>
        <dbReference type="ARBA" id="ARBA00022816"/>
    </source>
</evidence>
<accession>A0A5C3LMY5</accession>
<evidence type="ECO:0000256" key="8">
    <source>
        <dbReference type="PROSITE-ProRule" id="PRU00804"/>
    </source>
</evidence>